<dbReference type="PROSITE" id="PS50003">
    <property type="entry name" value="PH_DOMAIN"/>
    <property type="match status" value="1"/>
</dbReference>
<dbReference type="Gene3D" id="2.10.110.10">
    <property type="entry name" value="Cysteine Rich Protein"/>
    <property type="match status" value="3"/>
</dbReference>
<keyword evidence="7" id="KW-1133">Transmembrane helix</keyword>
<dbReference type="PANTHER" id="PTHR23113:SF368">
    <property type="entry name" value="CELL DIVISION CONTROL PROTEIN 25"/>
    <property type="match status" value="1"/>
</dbReference>
<keyword evidence="3 4" id="KW-0862">Zinc</keyword>
<feature type="domain" description="PH" evidence="8">
    <location>
        <begin position="562"/>
        <end position="660"/>
    </location>
</feature>
<dbReference type="EMBL" id="GL349463">
    <property type="protein sequence ID" value="KNC50867.1"/>
    <property type="molecule type" value="Genomic_DNA"/>
</dbReference>
<dbReference type="AlphaFoldDB" id="A0A0L0DEV3"/>
<evidence type="ECO:0000256" key="1">
    <source>
        <dbReference type="ARBA" id="ARBA00022658"/>
    </source>
</evidence>
<dbReference type="InterPro" id="IPR008937">
    <property type="entry name" value="Ras-like_GEF"/>
</dbReference>
<sequence length="1154" mass="124935">MSCNILIAVVAVVAGVVVIIIVVFINVIIVIVPNMHARLTSLTLSSPSASQVWHVDHFVCTHCKEPFPNHKFVAHGGMPYCTPHYLELFGEKCAGCGQYITGEMLKSGDGTSYHPQCMVCVRCECVLTNTQFYLIESKLFCEPCSISQLQDNGTIGDGSAAPDGDGLSARVDLLPCTKCGELITDMMVTALDASYHQSCFTCANCSTLLSGPFASSRTGQPLCVTCGQLLGQRARLAPKRSLSTGGDEESGVPASARAAAAAAVVAPPEPAASASQPPTRPARSSSTADPTSPLHPLNVLDHDLGILTGALQEYCERESDDVVFLKGALTKLLHSVKTLVALGKAANLDTGPVFSGAAAAISTAKNIVVKPEEKAVHLVPFDTQLGSLVAAITALIAELRRITGVVRPVGWEAAAPVFANTPPGSRQSMPPLKASAAAGTGSSTDTPAAPQRVPRARGMSETALASQQTAAAAAAAAALAAVPPQLDAAGSSAEPPPTTRTEQAESRAATIHTSTPGDEAVVAPAAKSTTTSKSGMTKTRMQIGNRQFVHMRDAKRAKAYTSVSMMGWMRKRGGRMKTWKDRWFVLRNCVLYYYKSQVDTTLLMGHIILPEYSVKADATSDTDREHSFALVKEGARTYVFSCSDAKSRLKWLKVLGEATAKDRAEVDDAHVEAMVACMLAGQPLPLRESFADNPDKVVIAEEVVVDDGVEERNILVLENQLVVAGTVQTLVELLFFRHGADPQYVATFFLCYRHVMTADDLMTRIQVCFESPPVDPRDRLDGGTGSEEAVSEIRFRIMQALQMWVEGHWYDFHDAPHLVDALEELMGKAQNLQGHEQVMREMAKELKATIKLSRSAAKAAVKAARKRANDKASVAAAAKKAKKRSIINFTTQVESPIEFADEITRIDQELLEGIRPEAFTLQLWGTYAGNEYVEALKDKLDELVERFNFVSAWAGSETVLKPDLESRVATLRALIDIGDRLLELQNYNALMALVSGLNSAAMQRLKKTWDALPSSKRSAMSKLETVMDPQNNYGAYRNRNKPLTAIPFVGLYLKDLTFQNDGNPKRVDGGLINFDKWRHINNSVRSVLSYAPHSLNIPRQKAAEKYLAIAQILDEDTAYKYSLLAEPRAKKAAAAAASSSDGQSVRLIEKWMTE</sequence>
<feature type="region of interest" description="Disordered" evidence="6">
    <location>
        <begin position="419"/>
        <end position="464"/>
    </location>
</feature>
<dbReference type="SMART" id="SM00132">
    <property type="entry name" value="LIM"/>
    <property type="match status" value="3"/>
</dbReference>
<dbReference type="InterPro" id="IPR000651">
    <property type="entry name" value="Ras-like_Gua-exchang_fac_N"/>
</dbReference>
<evidence type="ECO:0000256" key="6">
    <source>
        <dbReference type="SAM" id="MobiDB-lite"/>
    </source>
</evidence>
<dbReference type="Pfam" id="PF00412">
    <property type="entry name" value="LIM"/>
    <property type="match status" value="3"/>
</dbReference>
<keyword evidence="2 4" id="KW-0479">Metal-binding</keyword>
<dbReference type="GeneID" id="25566105"/>
<name>A0A0L0DEV3_THETB</name>
<dbReference type="PROSITE" id="PS50212">
    <property type="entry name" value="RASGEF_NTER"/>
    <property type="match status" value="1"/>
</dbReference>
<dbReference type="CDD" id="cd00155">
    <property type="entry name" value="RasGEF"/>
    <property type="match status" value="1"/>
</dbReference>
<dbReference type="eggNOG" id="KOG1703">
    <property type="taxonomic scope" value="Eukaryota"/>
</dbReference>
<dbReference type="InterPro" id="IPR001895">
    <property type="entry name" value="RASGEF_cat_dom"/>
</dbReference>
<reference evidence="12 13" key="1">
    <citation type="submission" date="2010-05" db="EMBL/GenBank/DDBJ databases">
        <title>The Genome Sequence of Thecamonas trahens ATCC 50062.</title>
        <authorList>
            <consortium name="The Broad Institute Genome Sequencing Platform"/>
            <person name="Russ C."/>
            <person name="Cuomo C."/>
            <person name="Shea T."/>
            <person name="Young S.K."/>
            <person name="Zeng Q."/>
            <person name="Koehrsen M."/>
            <person name="Haas B."/>
            <person name="Borodovsky M."/>
            <person name="Guigo R."/>
            <person name="Alvarado L."/>
            <person name="Berlin A."/>
            <person name="Bochicchio J."/>
            <person name="Borenstein D."/>
            <person name="Chapman S."/>
            <person name="Chen Z."/>
            <person name="Freedman E."/>
            <person name="Gellesch M."/>
            <person name="Goldberg J."/>
            <person name="Griggs A."/>
            <person name="Gujja S."/>
            <person name="Heilman E."/>
            <person name="Heiman D."/>
            <person name="Hepburn T."/>
            <person name="Howarth C."/>
            <person name="Jen D."/>
            <person name="Larson L."/>
            <person name="Mehta T."/>
            <person name="Park D."/>
            <person name="Pearson M."/>
            <person name="Roberts A."/>
            <person name="Saif S."/>
            <person name="Shenoy N."/>
            <person name="Sisk P."/>
            <person name="Stolte C."/>
            <person name="Sykes S."/>
            <person name="Thomson T."/>
            <person name="Walk T."/>
            <person name="White J."/>
            <person name="Yandava C."/>
            <person name="Burger G."/>
            <person name="Gray M.W."/>
            <person name="Holland P.W.H."/>
            <person name="King N."/>
            <person name="Lang F.B.F."/>
            <person name="Roger A.J."/>
            <person name="Ruiz-Trillo I."/>
            <person name="Lander E."/>
            <person name="Nusbaum C."/>
        </authorList>
    </citation>
    <scope>NUCLEOTIDE SEQUENCE [LARGE SCALE GENOMIC DNA]</scope>
    <source>
        <strain evidence="12 13">ATCC 50062</strain>
    </source>
</reference>
<keyword evidence="7" id="KW-0472">Membrane</keyword>
<dbReference type="PROSITE" id="PS50023">
    <property type="entry name" value="LIM_DOMAIN_2"/>
    <property type="match status" value="2"/>
</dbReference>
<accession>A0A0L0DEV3</accession>
<dbReference type="SUPFAM" id="SSF57716">
    <property type="entry name" value="Glucocorticoid receptor-like (DNA-binding domain)"/>
    <property type="match status" value="2"/>
</dbReference>
<dbReference type="Gene3D" id="1.10.840.10">
    <property type="entry name" value="Ras guanine-nucleotide exchange factors catalytic domain"/>
    <property type="match status" value="1"/>
</dbReference>
<feature type="domain" description="LIM zinc-binding" evidence="10">
    <location>
        <begin position="174"/>
        <end position="233"/>
    </location>
</feature>
<dbReference type="InterPro" id="IPR019804">
    <property type="entry name" value="Ras_G-nucl-exch_fac_CS"/>
</dbReference>
<dbReference type="SUPFAM" id="SSF50729">
    <property type="entry name" value="PH domain-like"/>
    <property type="match status" value="1"/>
</dbReference>
<dbReference type="PANTHER" id="PTHR23113">
    <property type="entry name" value="GUANINE NUCLEOTIDE EXCHANGE FACTOR"/>
    <property type="match status" value="1"/>
</dbReference>
<keyword evidence="4" id="KW-0440">LIM domain</keyword>
<dbReference type="Pfam" id="PF00617">
    <property type="entry name" value="RasGEF"/>
    <property type="match status" value="1"/>
</dbReference>
<dbReference type="InterPro" id="IPR001849">
    <property type="entry name" value="PH_domain"/>
</dbReference>
<dbReference type="SMART" id="SM00147">
    <property type="entry name" value="RasGEF"/>
    <property type="match status" value="1"/>
</dbReference>
<dbReference type="InterPro" id="IPR023578">
    <property type="entry name" value="Ras_GEF_dom_sf"/>
</dbReference>
<dbReference type="GO" id="GO:0007265">
    <property type="term" value="P:Ras protein signal transduction"/>
    <property type="evidence" value="ECO:0007669"/>
    <property type="project" value="TreeGrafter"/>
</dbReference>
<dbReference type="CDD" id="cd08368">
    <property type="entry name" value="LIM"/>
    <property type="match status" value="2"/>
</dbReference>
<dbReference type="Gene3D" id="2.30.29.30">
    <property type="entry name" value="Pleckstrin-homology domain (PH domain)/Phosphotyrosine-binding domain (PTB)"/>
    <property type="match status" value="1"/>
</dbReference>
<evidence type="ECO:0000259" key="8">
    <source>
        <dbReference type="PROSITE" id="PS50003"/>
    </source>
</evidence>
<organism evidence="12 13">
    <name type="scientific">Thecamonas trahens ATCC 50062</name>
    <dbReference type="NCBI Taxonomy" id="461836"/>
    <lineage>
        <taxon>Eukaryota</taxon>
        <taxon>Apusozoa</taxon>
        <taxon>Apusomonadida</taxon>
        <taxon>Apusomonadidae</taxon>
        <taxon>Thecamonas</taxon>
    </lineage>
</organism>
<feature type="domain" description="Ras-GEF" evidence="9">
    <location>
        <begin position="895"/>
        <end position="1128"/>
    </location>
</feature>
<dbReference type="InterPro" id="IPR001781">
    <property type="entry name" value="Znf_LIM"/>
</dbReference>
<dbReference type="CDD" id="cd06224">
    <property type="entry name" value="REM"/>
    <property type="match status" value="1"/>
</dbReference>
<evidence type="ECO:0000256" key="5">
    <source>
        <dbReference type="PROSITE-ProRule" id="PRU00168"/>
    </source>
</evidence>
<feature type="region of interest" description="Disordered" evidence="6">
    <location>
        <begin position="266"/>
        <end position="296"/>
    </location>
</feature>
<dbReference type="STRING" id="461836.A0A0L0DEV3"/>
<dbReference type="SMART" id="SM00233">
    <property type="entry name" value="PH"/>
    <property type="match status" value="1"/>
</dbReference>
<evidence type="ECO:0000259" key="10">
    <source>
        <dbReference type="PROSITE" id="PS50023"/>
    </source>
</evidence>
<evidence type="ECO:0000256" key="3">
    <source>
        <dbReference type="ARBA" id="ARBA00022833"/>
    </source>
</evidence>
<dbReference type="Pfam" id="PF00618">
    <property type="entry name" value="RasGEF_N"/>
    <property type="match status" value="1"/>
</dbReference>
<feature type="domain" description="N-terminal Ras-GEF" evidence="11">
    <location>
        <begin position="718"/>
        <end position="850"/>
    </location>
</feature>
<dbReference type="InterPro" id="IPR036964">
    <property type="entry name" value="RASGEF_cat_dom_sf"/>
</dbReference>
<keyword evidence="1 5" id="KW-0344">Guanine-nucleotide releasing factor</keyword>
<dbReference type="Gene3D" id="1.20.870.10">
    <property type="entry name" value="Son of sevenless (SoS) protein Chain: S domain 1"/>
    <property type="match status" value="1"/>
</dbReference>
<evidence type="ECO:0000259" key="9">
    <source>
        <dbReference type="PROSITE" id="PS50009"/>
    </source>
</evidence>
<evidence type="ECO:0000259" key="11">
    <source>
        <dbReference type="PROSITE" id="PS50212"/>
    </source>
</evidence>
<evidence type="ECO:0000256" key="7">
    <source>
        <dbReference type="SAM" id="Phobius"/>
    </source>
</evidence>
<gene>
    <name evidence="12" type="ORF">AMSG_07099</name>
</gene>
<dbReference type="PROSITE" id="PS50009">
    <property type="entry name" value="RASGEF_CAT"/>
    <property type="match status" value="1"/>
</dbReference>
<dbReference type="PROSITE" id="PS00478">
    <property type="entry name" value="LIM_DOMAIN_1"/>
    <property type="match status" value="2"/>
</dbReference>
<proteinExistence type="predicted"/>
<dbReference type="eggNOG" id="KOG3417">
    <property type="taxonomic scope" value="Eukaryota"/>
</dbReference>
<evidence type="ECO:0000256" key="4">
    <source>
        <dbReference type="PROSITE-ProRule" id="PRU00125"/>
    </source>
</evidence>
<dbReference type="PROSITE" id="PS00720">
    <property type="entry name" value="RASGEF"/>
    <property type="match status" value="1"/>
</dbReference>
<feature type="region of interest" description="Disordered" evidence="6">
    <location>
        <begin position="486"/>
        <end position="514"/>
    </location>
</feature>
<feature type="compositionally biased region" description="Low complexity" evidence="6">
    <location>
        <begin position="434"/>
        <end position="449"/>
    </location>
</feature>
<evidence type="ECO:0000313" key="13">
    <source>
        <dbReference type="Proteomes" id="UP000054408"/>
    </source>
</evidence>
<evidence type="ECO:0000313" key="12">
    <source>
        <dbReference type="EMBL" id="KNC50867.1"/>
    </source>
</evidence>
<keyword evidence="7" id="KW-0812">Transmembrane</keyword>
<dbReference type="Proteomes" id="UP000054408">
    <property type="component" value="Unassembled WGS sequence"/>
</dbReference>
<keyword evidence="13" id="KW-1185">Reference proteome</keyword>
<evidence type="ECO:0000256" key="2">
    <source>
        <dbReference type="ARBA" id="ARBA00022723"/>
    </source>
</evidence>
<dbReference type="Pfam" id="PF00169">
    <property type="entry name" value="PH"/>
    <property type="match status" value="1"/>
</dbReference>
<dbReference type="GO" id="GO:0005085">
    <property type="term" value="F:guanyl-nucleotide exchange factor activity"/>
    <property type="evidence" value="ECO:0007669"/>
    <property type="project" value="UniProtKB-KW"/>
</dbReference>
<dbReference type="SMART" id="SM00229">
    <property type="entry name" value="RasGEFN"/>
    <property type="match status" value="1"/>
</dbReference>
<dbReference type="RefSeq" id="XP_013756575.1">
    <property type="nucleotide sequence ID" value="XM_013901121.1"/>
</dbReference>
<protein>
    <submittedName>
        <fullName evidence="12">Ras GTP exchange factor</fullName>
    </submittedName>
</protein>
<feature type="domain" description="LIM zinc-binding" evidence="10">
    <location>
        <begin position="91"/>
        <end position="151"/>
    </location>
</feature>
<feature type="transmembrane region" description="Helical" evidence="7">
    <location>
        <begin position="7"/>
        <end position="32"/>
    </location>
</feature>
<dbReference type="GO" id="GO:0046872">
    <property type="term" value="F:metal ion binding"/>
    <property type="evidence" value="ECO:0007669"/>
    <property type="project" value="UniProtKB-KW"/>
</dbReference>
<dbReference type="InterPro" id="IPR011993">
    <property type="entry name" value="PH-like_dom_sf"/>
</dbReference>
<dbReference type="OrthoDB" id="546434at2759"/>
<dbReference type="SUPFAM" id="SSF48366">
    <property type="entry name" value="Ras GEF"/>
    <property type="match status" value="1"/>
</dbReference>
<dbReference type="GO" id="GO:0005886">
    <property type="term" value="C:plasma membrane"/>
    <property type="evidence" value="ECO:0007669"/>
    <property type="project" value="TreeGrafter"/>
</dbReference>
<feature type="compositionally biased region" description="Low complexity" evidence="6">
    <location>
        <begin position="266"/>
        <end position="277"/>
    </location>
</feature>